<gene>
    <name evidence="1" type="ORF">MARPO_0046s0030</name>
</gene>
<dbReference type="Proteomes" id="UP000244005">
    <property type="component" value="Unassembled WGS sequence"/>
</dbReference>
<evidence type="ECO:0000313" key="1">
    <source>
        <dbReference type="EMBL" id="PTQ39207.1"/>
    </source>
</evidence>
<evidence type="ECO:0000313" key="2">
    <source>
        <dbReference type="Proteomes" id="UP000244005"/>
    </source>
</evidence>
<dbReference type="EMBL" id="KZ772718">
    <property type="protein sequence ID" value="PTQ39207.1"/>
    <property type="molecule type" value="Genomic_DNA"/>
</dbReference>
<organism evidence="1 2">
    <name type="scientific">Marchantia polymorpha</name>
    <name type="common">Common liverwort</name>
    <name type="synonym">Marchantia aquatica</name>
    <dbReference type="NCBI Taxonomy" id="3197"/>
    <lineage>
        <taxon>Eukaryota</taxon>
        <taxon>Viridiplantae</taxon>
        <taxon>Streptophyta</taxon>
        <taxon>Embryophyta</taxon>
        <taxon>Marchantiophyta</taxon>
        <taxon>Marchantiopsida</taxon>
        <taxon>Marchantiidae</taxon>
        <taxon>Marchantiales</taxon>
        <taxon>Marchantiaceae</taxon>
        <taxon>Marchantia</taxon>
    </lineage>
</organism>
<dbReference type="Gramene" id="Mp7g00940.1">
    <property type="protein sequence ID" value="Mp7g00940.1.cds"/>
    <property type="gene ID" value="Mp7g00940"/>
</dbReference>
<sequence>MIFYSALGTLLDSSPSYGSLTLLNFRVIYRKGVALSPHSIPHAAGSPGMISVDFVEFNLPSIGRYCIDPFPSVVASSSLGREENLFSFVFGGRI</sequence>
<accession>A0A2R6WZC2</accession>
<protein>
    <submittedName>
        <fullName evidence="1">Uncharacterized protein</fullName>
    </submittedName>
</protein>
<proteinExistence type="predicted"/>
<name>A0A2R6WZC2_MARPO</name>
<keyword evidence="2" id="KW-1185">Reference proteome</keyword>
<reference evidence="2" key="1">
    <citation type="journal article" date="2017" name="Cell">
        <title>Insights into land plant evolution garnered from the Marchantia polymorpha genome.</title>
        <authorList>
            <person name="Bowman J.L."/>
            <person name="Kohchi T."/>
            <person name="Yamato K.T."/>
            <person name="Jenkins J."/>
            <person name="Shu S."/>
            <person name="Ishizaki K."/>
            <person name="Yamaoka S."/>
            <person name="Nishihama R."/>
            <person name="Nakamura Y."/>
            <person name="Berger F."/>
            <person name="Adam C."/>
            <person name="Aki S.S."/>
            <person name="Althoff F."/>
            <person name="Araki T."/>
            <person name="Arteaga-Vazquez M.A."/>
            <person name="Balasubrmanian S."/>
            <person name="Barry K."/>
            <person name="Bauer D."/>
            <person name="Boehm C.R."/>
            <person name="Briginshaw L."/>
            <person name="Caballero-Perez J."/>
            <person name="Catarino B."/>
            <person name="Chen F."/>
            <person name="Chiyoda S."/>
            <person name="Chovatia M."/>
            <person name="Davies K.M."/>
            <person name="Delmans M."/>
            <person name="Demura T."/>
            <person name="Dierschke T."/>
            <person name="Dolan L."/>
            <person name="Dorantes-Acosta A.E."/>
            <person name="Eklund D.M."/>
            <person name="Florent S.N."/>
            <person name="Flores-Sandoval E."/>
            <person name="Fujiyama A."/>
            <person name="Fukuzawa H."/>
            <person name="Galik B."/>
            <person name="Grimanelli D."/>
            <person name="Grimwood J."/>
            <person name="Grossniklaus U."/>
            <person name="Hamada T."/>
            <person name="Haseloff J."/>
            <person name="Hetherington A.J."/>
            <person name="Higo A."/>
            <person name="Hirakawa Y."/>
            <person name="Hundley H.N."/>
            <person name="Ikeda Y."/>
            <person name="Inoue K."/>
            <person name="Inoue S.I."/>
            <person name="Ishida S."/>
            <person name="Jia Q."/>
            <person name="Kakita M."/>
            <person name="Kanazawa T."/>
            <person name="Kawai Y."/>
            <person name="Kawashima T."/>
            <person name="Kennedy M."/>
            <person name="Kinose K."/>
            <person name="Kinoshita T."/>
            <person name="Kohara Y."/>
            <person name="Koide E."/>
            <person name="Komatsu K."/>
            <person name="Kopischke S."/>
            <person name="Kubo M."/>
            <person name="Kyozuka J."/>
            <person name="Lagercrantz U."/>
            <person name="Lin S.S."/>
            <person name="Lindquist E."/>
            <person name="Lipzen A.M."/>
            <person name="Lu C.W."/>
            <person name="De Luna E."/>
            <person name="Martienssen R.A."/>
            <person name="Minamino N."/>
            <person name="Mizutani M."/>
            <person name="Mizutani M."/>
            <person name="Mochizuki N."/>
            <person name="Monte I."/>
            <person name="Mosher R."/>
            <person name="Nagasaki H."/>
            <person name="Nakagami H."/>
            <person name="Naramoto S."/>
            <person name="Nishitani K."/>
            <person name="Ohtani M."/>
            <person name="Okamoto T."/>
            <person name="Okumura M."/>
            <person name="Phillips J."/>
            <person name="Pollak B."/>
            <person name="Reinders A."/>
            <person name="Rovekamp M."/>
            <person name="Sano R."/>
            <person name="Sawa S."/>
            <person name="Schmid M.W."/>
            <person name="Shirakawa M."/>
            <person name="Solano R."/>
            <person name="Spunde A."/>
            <person name="Suetsugu N."/>
            <person name="Sugano S."/>
            <person name="Sugiyama A."/>
            <person name="Sun R."/>
            <person name="Suzuki Y."/>
            <person name="Takenaka M."/>
            <person name="Takezawa D."/>
            <person name="Tomogane H."/>
            <person name="Tsuzuki M."/>
            <person name="Ueda T."/>
            <person name="Umeda M."/>
            <person name="Ward J.M."/>
            <person name="Watanabe Y."/>
            <person name="Yazaki K."/>
            <person name="Yokoyama R."/>
            <person name="Yoshitake Y."/>
            <person name="Yotsui I."/>
            <person name="Zachgo S."/>
            <person name="Schmutz J."/>
        </authorList>
    </citation>
    <scope>NUCLEOTIDE SEQUENCE [LARGE SCALE GENOMIC DNA]</scope>
    <source>
        <strain evidence="2">Tak-1</strain>
    </source>
</reference>
<dbReference type="AlphaFoldDB" id="A0A2R6WZC2"/>